<comment type="caution">
    <text evidence="2">The sequence shown here is derived from an EMBL/GenBank/DDBJ whole genome shotgun (WGS) entry which is preliminary data.</text>
</comment>
<dbReference type="EMBL" id="SZZH01000001">
    <property type="protein sequence ID" value="TKV60258.1"/>
    <property type="molecule type" value="Genomic_DNA"/>
</dbReference>
<organism evidence="2 3">
    <name type="scientific">Nakamurella flava</name>
    <dbReference type="NCBI Taxonomy" id="2576308"/>
    <lineage>
        <taxon>Bacteria</taxon>
        <taxon>Bacillati</taxon>
        <taxon>Actinomycetota</taxon>
        <taxon>Actinomycetes</taxon>
        <taxon>Nakamurellales</taxon>
        <taxon>Nakamurellaceae</taxon>
        <taxon>Nakamurella</taxon>
    </lineage>
</organism>
<proteinExistence type="predicted"/>
<evidence type="ECO:0000256" key="1">
    <source>
        <dbReference type="SAM" id="Phobius"/>
    </source>
</evidence>
<evidence type="ECO:0000313" key="2">
    <source>
        <dbReference type="EMBL" id="TKV60258.1"/>
    </source>
</evidence>
<reference evidence="2 3" key="1">
    <citation type="submission" date="2019-05" db="EMBL/GenBank/DDBJ databases">
        <title>Nakamurella sp. N5BH11, whole genome shotgun sequence.</title>
        <authorList>
            <person name="Tuo L."/>
        </authorList>
    </citation>
    <scope>NUCLEOTIDE SEQUENCE [LARGE SCALE GENOMIC DNA]</scope>
    <source>
        <strain evidence="2 3">N5BH11</strain>
    </source>
</reference>
<evidence type="ECO:0000313" key="3">
    <source>
        <dbReference type="Proteomes" id="UP000306985"/>
    </source>
</evidence>
<dbReference type="OrthoDB" id="3516536at2"/>
<keyword evidence="1" id="KW-1133">Transmembrane helix</keyword>
<protein>
    <submittedName>
        <fullName evidence="2">HlyD family efflux transporter periplasmic adaptor subunit</fullName>
    </submittedName>
</protein>
<dbReference type="RefSeq" id="WP_137447561.1">
    <property type="nucleotide sequence ID" value="NZ_SZZH01000001.1"/>
</dbReference>
<keyword evidence="3" id="KW-1185">Reference proteome</keyword>
<gene>
    <name evidence="2" type="ORF">FDO65_00540</name>
</gene>
<name>A0A4U6QJK3_9ACTN</name>
<dbReference type="AlphaFoldDB" id="A0A4U6QJK3"/>
<accession>A0A4U6QJK3</accession>
<sequence>MTVPVPDRGTPAPGLFRDEAVTALDAQTRLESRLRIVSPRRWLILAVVALLAVAAGVWAFVGRAPITVSGTGALLPPNGLVQVVAAVDGVVAEVPDVADDHPGTAPVEVAAAQPLLRLRLSDGTITDVAAPVSGVLVGRSPLAVGSAVDAGEVVGQVLPGQAGPIALLFVDQNAAATIVPGMPARLNPDTAPAGAYGDLLGRVVGVDVLPLDPVDFLQLAGDNSELAGAMAQDGAYRVVVALDTADTPSGYAWSSRTGPPFAIAPGTVLSGVVVIGEQQPIQSLLGG</sequence>
<keyword evidence="1" id="KW-0812">Transmembrane</keyword>
<dbReference type="Proteomes" id="UP000306985">
    <property type="component" value="Unassembled WGS sequence"/>
</dbReference>
<keyword evidence="1" id="KW-0472">Membrane</keyword>
<feature type="transmembrane region" description="Helical" evidence="1">
    <location>
        <begin position="42"/>
        <end position="61"/>
    </location>
</feature>